<dbReference type="NCBIfam" id="TIGR01646">
    <property type="entry name" value="vgr_GE"/>
    <property type="match status" value="1"/>
</dbReference>
<dbReference type="InterPro" id="IPR037026">
    <property type="entry name" value="Vgr_OB-fold_dom_sf"/>
</dbReference>
<gene>
    <name evidence="1" type="primary">tssI</name>
    <name evidence="1" type="ORF">GN234_01645</name>
</gene>
<dbReference type="Gene3D" id="4.10.220.110">
    <property type="match status" value="1"/>
</dbReference>
<evidence type="ECO:0000313" key="1">
    <source>
        <dbReference type="EMBL" id="QKS80723.1"/>
    </source>
</evidence>
<keyword evidence="2" id="KW-1185">Reference proteome</keyword>
<dbReference type="Gene3D" id="2.40.50.230">
    <property type="entry name" value="Gp5 N-terminal domain"/>
    <property type="match status" value="1"/>
</dbReference>
<dbReference type="AlphaFoldDB" id="A0A6N1CGY4"/>
<sequence>MFSPVNQTYFSLTIDGFEHDFQVLAFTGEEAISRPYLFNVEFVSERSDLDLENLFDKEAFLTLDAKGSGIHGRIYHIAQSGHRQHSTCYSLALVPHLSYLRHRISHRIYQQFSVPKIVALILEEHGIVGDAYRFHLKATYPERGDCTQYDETDLHFIQRLCEEEGIHFHFQHSAQGHVLVFGDDQAVFPRIGQPTAYRQERDRMSSEPLIKRINLRLGQLTSRISQRNYDIEQQLDVEEDGRLERFTGHEHGKQIRLRAMERRHAAYRQAEGQSDQARLASGHVLELSGHPRQEWNALWLLTKVIHEGRQPQVMNEDVASGNTANEDDVHQGYRNRFIVLPWNVSYRPSLAHKKPRMPSNQTAVVIALEDEEIQNDRLFARIKVKFPWDREDRFDDKSRCWLKRGSDWSCEIGPPRTGMEVMVTFLENDPDQPLVSGCLCCR</sequence>
<reference evidence="1 2" key="1">
    <citation type="submission" date="2020-02" db="EMBL/GenBank/DDBJ databases">
        <authorList>
            <person name="Liang J."/>
        </authorList>
    </citation>
    <scope>NUCLEOTIDE SEQUENCE [LARGE SCALE GENOMIC DNA]</scope>
    <source>
        <strain evidence="1 2">L22-9</strain>
    </source>
</reference>
<dbReference type="KEGG" id="pbz:GN234_01645"/>
<dbReference type="EMBL" id="CP048810">
    <property type="protein sequence ID" value="QKS80723.1"/>
    <property type="molecule type" value="Genomic_DNA"/>
</dbReference>
<dbReference type="SUPFAM" id="SSF69255">
    <property type="entry name" value="gp5 N-terminal domain-like"/>
    <property type="match status" value="1"/>
</dbReference>
<dbReference type="RefSeq" id="WP_176687714.1">
    <property type="nucleotide sequence ID" value="NZ_CP048810.1"/>
</dbReference>
<dbReference type="InterPro" id="IPR017847">
    <property type="entry name" value="T6SS_RhsGE_Vgr_subset"/>
</dbReference>
<dbReference type="Pfam" id="PF05954">
    <property type="entry name" value="Phage_GPD"/>
    <property type="match status" value="1"/>
</dbReference>
<accession>A0A6N1CGY4</accession>
<proteinExistence type="predicted"/>
<evidence type="ECO:0000313" key="2">
    <source>
        <dbReference type="Proteomes" id="UP000509545"/>
    </source>
</evidence>
<name>A0A6N1CGY4_9PSED</name>
<dbReference type="InterPro" id="IPR006533">
    <property type="entry name" value="T6SS_Vgr_RhsGE"/>
</dbReference>
<protein>
    <submittedName>
        <fullName evidence="1">Type VI secretion system tip protein VgrG</fullName>
    </submittedName>
</protein>
<dbReference type="Proteomes" id="UP000509545">
    <property type="component" value="Chromosome"/>
</dbReference>
<dbReference type="NCBIfam" id="TIGR03361">
    <property type="entry name" value="VI_Rhs_Vgr"/>
    <property type="match status" value="1"/>
</dbReference>
<dbReference type="Gene3D" id="2.30.110.50">
    <property type="match status" value="1"/>
</dbReference>
<dbReference type="SUPFAM" id="SSF69279">
    <property type="entry name" value="Phage tail proteins"/>
    <property type="match status" value="2"/>
</dbReference>
<dbReference type="Gene3D" id="3.55.50.10">
    <property type="entry name" value="Baseplate protein-like domains"/>
    <property type="match status" value="1"/>
</dbReference>
<organism evidence="1 2">
    <name type="scientific">Pseudomonas bijieensis</name>
    <dbReference type="NCBI Taxonomy" id="2681983"/>
    <lineage>
        <taxon>Bacteria</taxon>
        <taxon>Pseudomonadati</taxon>
        <taxon>Pseudomonadota</taxon>
        <taxon>Gammaproteobacteria</taxon>
        <taxon>Pseudomonadales</taxon>
        <taxon>Pseudomonadaceae</taxon>
        <taxon>Pseudomonas</taxon>
    </lineage>
</organism>